<proteinExistence type="predicted"/>
<organism evidence="1 2">
    <name type="scientific">Deinococcus soli</name>
    <name type="common">ex Cha et al. 2016</name>
    <dbReference type="NCBI Taxonomy" id="1309411"/>
    <lineage>
        <taxon>Bacteria</taxon>
        <taxon>Thermotogati</taxon>
        <taxon>Deinococcota</taxon>
        <taxon>Deinococci</taxon>
        <taxon>Deinococcales</taxon>
        <taxon>Deinococcaceae</taxon>
        <taxon>Deinococcus</taxon>
    </lineage>
</organism>
<dbReference type="GO" id="GO:0016740">
    <property type="term" value="F:transferase activity"/>
    <property type="evidence" value="ECO:0007669"/>
    <property type="project" value="UniProtKB-KW"/>
</dbReference>
<sequence>MTNALPEHDRVLARHRVTLTFDISVHDISQPVADAAYASTSNYHEFRNDNEFLHCAAAQRALLHAVLADPDTHAALTMLLARQPFLYNSDAIAGVSAFTHEAEEEQLLLRAAAQMPDGARQALLDGQGFLNESTTLINEATSSFSNLNLTVTALPT</sequence>
<evidence type="ECO:0000313" key="1">
    <source>
        <dbReference type="EMBL" id="MDR6218758.1"/>
    </source>
</evidence>
<dbReference type="RefSeq" id="WP_309853324.1">
    <property type="nucleotide sequence ID" value="NZ_JAVDQJ010000004.1"/>
</dbReference>
<accession>A0AAE3XFH3</accession>
<protein>
    <submittedName>
        <fullName evidence="1">O-linked N-acetylglucosamine transferase (SPINDLY family)</fullName>
    </submittedName>
</protein>
<evidence type="ECO:0000313" key="2">
    <source>
        <dbReference type="Proteomes" id="UP001185331"/>
    </source>
</evidence>
<dbReference type="Proteomes" id="UP001185331">
    <property type="component" value="Unassembled WGS sequence"/>
</dbReference>
<reference evidence="1" key="1">
    <citation type="submission" date="2023-07" db="EMBL/GenBank/DDBJ databases">
        <title>Sorghum-associated microbial communities from plants grown in Nebraska, USA.</title>
        <authorList>
            <person name="Schachtman D."/>
        </authorList>
    </citation>
    <scope>NUCLEOTIDE SEQUENCE</scope>
    <source>
        <strain evidence="1">BE330</strain>
    </source>
</reference>
<comment type="caution">
    <text evidence="1">The sequence shown here is derived from an EMBL/GenBank/DDBJ whole genome shotgun (WGS) entry which is preliminary data.</text>
</comment>
<name>A0AAE3XFH3_9DEIO</name>
<keyword evidence="1" id="KW-0808">Transferase</keyword>
<dbReference type="EMBL" id="JAVDQK010000005">
    <property type="protein sequence ID" value="MDR6218758.1"/>
    <property type="molecule type" value="Genomic_DNA"/>
</dbReference>
<dbReference type="AlphaFoldDB" id="A0AAE3XFH3"/>
<gene>
    <name evidence="1" type="ORF">J2Y00_002355</name>
</gene>